<comment type="caution">
    <text evidence="1">The sequence shown here is derived from an EMBL/GenBank/DDBJ whole genome shotgun (WGS) entry which is preliminary data.</text>
</comment>
<evidence type="ECO:0000313" key="2">
    <source>
        <dbReference type="Proteomes" id="UP000475385"/>
    </source>
</evidence>
<sequence length="310" mass="34588">MGDVHQLILQHGVETARSMAATKGERLAVDAAAQVMSDEESRLGITHAGFAMTSLPHKRIEEPFWRREGHRTTLLVEAGRDRRGVLVGVPYGSIARLILLYLQTEAIRTSSPEVELGRSMKTWMGRMSLTTGGKTYQLVAEQARRISACRLTFFTDRSHGAEARHNGAFVQDAITLSGVVDDEAQPSLWQDRVRLDEHFWHSLKEHPVPVREEAIRAIGTRSLAIDVYIWLAYRLHSLTKPTPVSWTAIHGQFGAGFKLVRQIKPTFCEALQLALAVYPDARVDVDREGIVLHPSPPAIPKPEARRLGIV</sequence>
<dbReference type="InterPro" id="IPR006881">
    <property type="entry name" value="RepA_C"/>
</dbReference>
<accession>A0A6M1LV20</accession>
<dbReference type="AlphaFoldDB" id="A0A6M1LV20"/>
<dbReference type="EMBL" id="JAAIKB010000030">
    <property type="protein sequence ID" value="NGM24296.1"/>
    <property type="molecule type" value="Genomic_DNA"/>
</dbReference>
<protein>
    <submittedName>
        <fullName evidence="1">Pirin</fullName>
    </submittedName>
</protein>
<organism evidence="1 2">
    <name type="scientific">Falsiroseomonas algicola</name>
    <dbReference type="NCBI Taxonomy" id="2716930"/>
    <lineage>
        <taxon>Bacteria</taxon>
        <taxon>Pseudomonadati</taxon>
        <taxon>Pseudomonadota</taxon>
        <taxon>Alphaproteobacteria</taxon>
        <taxon>Acetobacterales</taxon>
        <taxon>Roseomonadaceae</taxon>
        <taxon>Falsiroseomonas</taxon>
    </lineage>
</organism>
<dbReference type="Pfam" id="PF04796">
    <property type="entry name" value="RepA_C"/>
    <property type="match status" value="1"/>
</dbReference>
<dbReference type="RefSeq" id="WP_164698207.1">
    <property type="nucleotide sequence ID" value="NZ_JAAIKB010000030.1"/>
</dbReference>
<proteinExistence type="predicted"/>
<evidence type="ECO:0000313" key="1">
    <source>
        <dbReference type="EMBL" id="NGM24296.1"/>
    </source>
</evidence>
<gene>
    <name evidence="1" type="ORF">G3576_30180</name>
</gene>
<reference evidence="1 2" key="1">
    <citation type="submission" date="2020-03" db="EMBL/GenBank/DDBJ databases">
        <title>Roseomonas stagni sp. nov., isolated from pond water in Japan.</title>
        <authorList>
            <person name="Furuhata K."/>
            <person name="Miyamoto H."/>
            <person name="Goto K."/>
        </authorList>
    </citation>
    <scope>NUCLEOTIDE SEQUENCE [LARGE SCALE GENOMIC DNA]</scope>
    <source>
        <strain evidence="1 2">PeD5</strain>
    </source>
</reference>
<name>A0A6M1LV20_9PROT</name>
<keyword evidence="2" id="KW-1185">Reference proteome</keyword>
<dbReference type="Proteomes" id="UP000475385">
    <property type="component" value="Unassembled WGS sequence"/>
</dbReference>